<reference evidence="3 5" key="2">
    <citation type="submission" date="2019-07" db="EMBL/GenBank/DDBJ databases">
        <title>Whole genome shotgun sequence of Kocuria flava NBRC 107626.</title>
        <authorList>
            <person name="Hosoyama A."/>
            <person name="Uohara A."/>
            <person name="Ohji S."/>
            <person name="Ichikawa N."/>
        </authorList>
    </citation>
    <scope>NUCLEOTIDE SEQUENCE [LARGE SCALE GENOMIC DNA]</scope>
    <source>
        <strain evidence="3 5">NBRC 107626</strain>
    </source>
</reference>
<name>A0A0U2YUY9_9MICC</name>
<evidence type="ECO:0000313" key="5">
    <source>
        <dbReference type="Proteomes" id="UP000321155"/>
    </source>
</evidence>
<organism evidence="2 4">
    <name type="scientific">Kocuria flava</name>
    <dbReference type="NCBI Taxonomy" id="446860"/>
    <lineage>
        <taxon>Bacteria</taxon>
        <taxon>Bacillati</taxon>
        <taxon>Actinomycetota</taxon>
        <taxon>Actinomycetes</taxon>
        <taxon>Micrococcales</taxon>
        <taxon>Micrococcaceae</taxon>
        <taxon>Kocuria</taxon>
    </lineage>
</organism>
<dbReference type="RefSeq" id="WP_058858072.1">
    <property type="nucleotide sequence ID" value="NZ_BJZR01000041.1"/>
</dbReference>
<feature type="region of interest" description="Disordered" evidence="1">
    <location>
        <begin position="1"/>
        <end position="59"/>
    </location>
</feature>
<gene>
    <name evidence="2" type="ORF">AS188_05890</name>
    <name evidence="3" type="ORF">KFL01_16720</name>
</gene>
<reference evidence="2 4" key="1">
    <citation type="submission" date="2015-11" db="EMBL/GenBank/DDBJ databases">
        <title>Complete Genome Sequence of Kocuria flava strain HO-9041.</title>
        <authorList>
            <person name="Zhou M."/>
            <person name="Dai J."/>
        </authorList>
    </citation>
    <scope>NUCLEOTIDE SEQUENCE [LARGE SCALE GENOMIC DNA]</scope>
    <source>
        <strain evidence="2 4">HO-9041</strain>
    </source>
</reference>
<accession>A0A0U2YUY9</accession>
<sequence length="59" mass="5702">MSESTGESAGGDGKGPEGTLPEEGRGIGLTSDDEPSGFEPEEDPGAVEGPADDGGPGRG</sequence>
<proteinExistence type="predicted"/>
<dbReference type="AlphaFoldDB" id="A0A0U2YUY9"/>
<evidence type="ECO:0000256" key="1">
    <source>
        <dbReference type="SAM" id="MobiDB-lite"/>
    </source>
</evidence>
<evidence type="ECO:0000313" key="3">
    <source>
        <dbReference type="EMBL" id="GEO92366.1"/>
    </source>
</evidence>
<dbReference type="KEGG" id="kfv:AS188_05890"/>
<dbReference type="Proteomes" id="UP000057181">
    <property type="component" value="Chromosome"/>
</dbReference>
<dbReference type="EMBL" id="CP013254">
    <property type="protein sequence ID" value="ALU39361.1"/>
    <property type="molecule type" value="Genomic_DNA"/>
</dbReference>
<feature type="compositionally biased region" description="Acidic residues" evidence="1">
    <location>
        <begin position="31"/>
        <end position="45"/>
    </location>
</feature>
<evidence type="ECO:0000313" key="2">
    <source>
        <dbReference type="EMBL" id="ALU39361.1"/>
    </source>
</evidence>
<dbReference type="EMBL" id="BJZR01000041">
    <property type="protein sequence ID" value="GEO92366.1"/>
    <property type="molecule type" value="Genomic_DNA"/>
</dbReference>
<protein>
    <submittedName>
        <fullName evidence="2">Uncharacterized protein</fullName>
    </submittedName>
</protein>
<dbReference type="Proteomes" id="UP000321155">
    <property type="component" value="Unassembled WGS sequence"/>
</dbReference>
<evidence type="ECO:0000313" key="4">
    <source>
        <dbReference type="Proteomes" id="UP000057181"/>
    </source>
</evidence>
<keyword evidence="5" id="KW-1185">Reference proteome</keyword>